<evidence type="ECO:0000259" key="10">
    <source>
        <dbReference type="PROSITE" id="PS50967"/>
    </source>
</evidence>
<dbReference type="GO" id="GO:0000166">
    <property type="term" value="F:nucleotide binding"/>
    <property type="evidence" value="ECO:0007669"/>
    <property type="project" value="InterPro"/>
</dbReference>
<dbReference type="InterPro" id="IPR045092">
    <property type="entry name" value="Rrp6-like"/>
</dbReference>
<dbReference type="InterPro" id="IPR010997">
    <property type="entry name" value="HRDC-like_sf"/>
</dbReference>
<dbReference type="InterPro" id="IPR036397">
    <property type="entry name" value="RNaseH_sf"/>
</dbReference>
<dbReference type="GO" id="GO:0071051">
    <property type="term" value="P:poly(A)-dependent snoRNA 3'-end processing"/>
    <property type="evidence" value="ECO:0007669"/>
    <property type="project" value="TreeGrafter"/>
</dbReference>
<dbReference type="GO" id="GO:0071036">
    <property type="term" value="P:nuclear polyadenylation-dependent snoRNA catabolic process"/>
    <property type="evidence" value="ECO:0007669"/>
    <property type="project" value="TreeGrafter"/>
</dbReference>
<evidence type="ECO:0000256" key="3">
    <source>
        <dbReference type="ARBA" id="ARBA00022722"/>
    </source>
</evidence>
<evidence type="ECO:0000256" key="8">
    <source>
        <dbReference type="ARBA" id="ARBA00043957"/>
    </source>
</evidence>
<dbReference type="PANTHER" id="PTHR12124">
    <property type="entry name" value="POLYMYOSITIS/SCLERODERMA AUTOANTIGEN-RELATED"/>
    <property type="match status" value="1"/>
</dbReference>
<keyword evidence="12" id="KW-1185">Reference proteome</keyword>
<accession>A0A6A6IQN7</accession>
<keyword evidence="7" id="KW-0539">Nucleus</keyword>
<evidence type="ECO:0000256" key="6">
    <source>
        <dbReference type="ARBA" id="ARBA00022839"/>
    </source>
</evidence>
<keyword evidence="6" id="KW-0269">Exonuclease</keyword>
<dbReference type="Pfam" id="PF01612">
    <property type="entry name" value="DNA_pol_A_exo1"/>
    <property type="match status" value="1"/>
</dbReference>
<dbReference type="GO" id="GO:0071044">
    <property type="term" value="P:histone mRNA catabolic process"/>
    <property type="evidence" value="ECO:0007669"/>
    <property type="project" value="TreeGrafter"/>
</dbReference>
<keyword evidence="2" id="KW-0698">rRNA processing</keyword>
<dbReference type="Pfam" id="PF08066">
    <property type="entry name" value="PMC2NT"/>
    <property type="match status" value="1"/>
</dbReference>
<dbReference type="InterPro" id="IPR012337">
    <property type="entry name" value="RNaseH-like_sf"/>
</dbReference>
<dbReference type="InterPro" id="IPR012588">
    <property type="entry name" value="Exosome-assoc_fac_Rrp6_N"/>
</dbReference>
<feature type="domain" description="HRDC" evidence="10">
    <location>
        <begin position="442"/>
        <end position="522"/>
    </location>
</feature>
<comment type="subcellular location">
    <subcellularLocation>
        <location evidence="1">Nucleus</location>
    </subcellularLocation>
</comment>
<dbReference type="GeneID" id="54581829"/>
<dbReference type="Gene3D" id="1.10.150.80">
    <property type="entry name" value="HRDC domain"/>
    <property type="match status" value="1"/>
</dbReference>
<keyword evidence="5" id="KW-0271">Exosome</keyword>
<organism evidence="11 12">
    <name type="scientific">Trematosphaeria pertusa</name>
    <dbReference type="NCBI Taxonomy" id="390896"/>
    <lineage>
        <taxon>Eukaryota</taxon>
        <taxon>Fungi</taxon>
        <taxon>Dikarya</taxon>
        <taxon>Ascomycota</taxon>
        <taxon>Pezizomycotina</taxon>
        <taxon>Dothideomycetes</taxon>
        <taxon>Pleosporomycetidae</taxon>
        <taxon>Pleosporales</taxon>
        <taxon>Massarineae</taxon>
        <taxon>Trematosphaeriaceae</taxon>
        <taxon>Trematosphaeria</taxon>
    </lineage>
</organism>
<evidence type="ECO:0000256" key="2">
    <source>
        <dbReference type="ARBA" id="ARBA00022552"/>
    </source>
</evidence>
<name>A0A6A6IQN7_9PLEO</name>
<dbReference type="RefSeq" id="XP_033687531.1">
    <property type="nucleotide sequence ID" value="XM_033828499.1"/>
</dbReference>
<dbReference type="FunFam" id="1.10.150.80:FF:000001">
    <property type="entry name" value="Putative exosome component 10"/>
    <property type="match status" value="1"/>
</dbReference>
<evidence type="ECO:0000313" key="11">
    <source>
        <dbReference type="EMBL" id="KAF2252527.1"/>
    </source>
</evidence>
<evidence type="ECO:0000256" key="7">
    <source>
        <dbReference type="ARBA" id="ARBA00023242"/>
    </source>
</evidence>
<dbReference type="InterPro" id="IPR002562">
    <property type="entry name" value="3'-5'_exonuclease_dom"/>
</dbReference>
<dbReference type="GO" id="GO:0071038">
    <property type="term" value="P:TRAMP-dependent tRNA surveillance pathway"/>
    <property type="evidence" value="ECO:0007669"/>
    <property type="project" value="TreeGrafter"/>
</dbReference>
<dbReference type="InterPro" id="IPR049559">
    <property type="entry name" value="Rrp6p-like_exo"/>
</dbReference>
<dbReference type="Proteomes" id="UP000800094">
    <property type="component" value="Unassembled WGS sequence"/>
</dbReference>
<protein>
    <recommendedName>
        <fullName evidence="10">HRDC domain-containing protein</fullName>
    </recommendedName>
</protein>
<sequence>MDSFKELQDTISAALVSTTRSATRISGADIPFQRSLNPQIATALDSQNARLLQLAERLFENATASSDAVGPKLPDAESIDGNWRGVVDVIDSLLEKADTSLDEYTGVIKRLSPGADQAAIAVKPRPNLATQKHIPKPQLSFEHVPKNKETGGFRPLMSSKPHAKIPLEVCLKTFKDSNGREQYSHPYQTEVESYEYPASMYEKTEPHPYPPFESTSAAFVDTPESLAMMLAELKTAREIAIDLEHHDNRSYIGIVSLMQISTRDKDWIVDTLKPWRRRLECLNEVFADPNIVKVLHGSYMDIVWLQRDLGLYIVGLFDTYHAARTLGYPGASLAFLLDKFVNFKAQKQYQLADWRTRPLSKELFEYARADTHFLLYIFDNMRNELIEKSDFRDPERNKVLDVLNKSKETALQRYEHPVYDTELGLGPMGWYRLISRTPVQFTPEQFAVFRAVHKWRDDVARQEDESPLFIMPNHAVFSIARLIPSDKAALFNAVQHVSHILRVRADELVTLIAEAKGEGVNGPDLYVTLQRIADLRKEERAQPETVPVQVTPTPLAPIVRQVPLPVALDSPALRASRSSFWGKLWSGAVEQRRSLSNLSINLAVPLPPLTAEIFADTNGVAEGGTPMTEKPEHTFVPKEERPAEDERTDIFVVKQLGGRKRKRAETAEDLTESTPQLDPMQEDEIMLEETPVAAWRTEKEAKKAARKAKKERKTQEAAASEGLNYDDEPFDYANAPSVLHARDAEKKQTKKDKKEKKKDQGFNPYSKLTDAPKGLPRAQKESAGRSKTFTS</sequence>
<dbReference type="GO" id="GO:0071040">
    <property type="term" value="P:nuclear polyadenylation-dependent antisense transcript catabolic process"/>
    <property type="evidence" value="ECO:0007669"/>
    <property type="project" value="TreeGrafter"/>
</dbReference>
<dbReference type="GO" id="GO:0000467">
    <property type="term" value="P:exonucleolytic trimming to generate mature 3'-end of 5.8S rRNA from tricistronic rRNA transcript (SSU-rRNA, 5.8S rRNA, LSU-rRNA)"/>
    <property type="evidence" value="ECO:0007669"/>
    <property type="project" value="InterPro"/>
</dbReference>
<dbReference type="GO" id="GO:0000176">
    <property type="term" value="C:nuclear exosome (RNase complex)"/>
    <property type="evidence" value="ECO:0007669"/>
    <property type="project" value="InterPro"/>
</dbReference>
<gene>
    <name evidence="11" type="ORF">BU26DRAFT_517131</name>
</gene>
<evidence type="ECO:0000256" key="9">
    <source>
        <dbReference type="SAM" id="MobiDB-lite"/>
    </source>
</evidence>
<keyword evidence="3" id="KW-0540">Nuclease</keyword>
<proteinExistence type="inferred from homology"/>
<dbReference type="FunFam" id="3.30.420.10:FF:000059">
    <property type="entry name" value="Exosome complex exonuclease Rrp6"/>
    <property type="match status" value="1"/>
</dbReference>
<dbReference type="OrthoDB" id="2250022at2759"/>
<evidence type="ECO:0000313" key="12">
    <source>
        <dbReference type="Proteomes" id="UP000800094"/>
    </source>
</evidence>
<comment type="similarity">
    <text evidence="8">Belongs to the exosome component 10/RRP6 family.</text>
</comment>
<feature type="region of interest" description="Disordered" evidence="9">
    <location>
        <begin position="657"/>
        <end position="791"/>
    </location>
</feature>
<dbReference type="CDD" id="cd06147">
    <property type="entry name" value="Rrp6p_like_exo"/>
    <property type="match status" value="1"/>
</dbReference>
<feature type="region of interest" description="Disordered" evidence="9">
    <location>
        <begin position="624"/>
        <end position="644"/>
    </location>
</feature>
<reference evidence="11" key="1">
    <citation type="journal article" date="2020" name="Stud. Mycol.">
        <title>101 Dothideomycetes genomes: a test case for predicting lifestyles and emergence of pathogens.</title>
        <authorList>
            <person name="Haridas S."/>
            <person name="Albert R."/>
            <person name="Binder M."/>
            <person name="Bloem J."/>
            <person name="Labutti K."/>
            <person name="Salamov A."/>
            <person name="Andreopoulos B."/>
            <person name="Baker S."/>
            <person name="Barry K."/>
            <person name="Bills G."/>
            <person name="Bluhm B."/>
            <person name="Cannon C."/>
            <person name="Castanera R."/>
            <person name="Culley D."/>
            <person name="Daum C."/>
            <person name="Ezra D."/>
            <person name="Gonzalez J."/>
            <person name="Henrissat B."/>
            <person name="Kuo A."/>
            <person name="Liang C."/>
            <person name="Lipzen A."/>
            <person name="Lutzoni F."/>
            <person name="Magnuson J."/>
            <person name="Mondo S."/>
            <person name="Nolan M."/>
            <person name="Ohm R."/>
            <person name="Pangilinan J."/>
            <person name="Park H.-J."/>
            <person name="Ramirez L."/>
            <person name="Alfaro M."/>
            <person name="Sun H."/>
            <person name="Tritt A."/>
            <person name="Yoshinaga Y."/>
            <person name="Zwiers L.-H."/>
            <person name="Turgeon B."/>
            <person name="Goodwin S."/>
            <person name="Spatafora J."/>
            <person name="Crous P."/>
            <person name="Grigoriev I."/>
        </authorList>
    </citation>
    <scope>NUCLEOTIDE SEQUENCE</scope>
    <source>
        <strain evidence="11">CBS 122368</strain>
    </source>
</reference>
<dbReference type="SMART" id="SM00474">
    <property type="entry name" value="35EXOc"/>
    <property type="match status" value="1"/>
</dbReference>
<dbReference type="GO" id="GO:0071035">
    <property type="term" value="P:nuclear polyadenylation-dependent rRNA catabolic process"/>
    <property type="evidence" value="ECO:0007669"/>
    <property type="project" value="TreeGrafter"/>
</dbReference>
<dbReference type="EMBL" id="ML987192">
    <property type="protein sequence ID" value="KAF2252527.1"/>
    <property type="molecule type" value="Genomic_DNA"/>
</dbReference>
<dbReference type="Gene3D" id="3.30.420.10">
    <property type="entry name" value="Ribonuclease H-like superfamily/Ribonuclease H"/>
    <property type="match status" value="1"/>
</dbReference>
<dbReference type="GO" id="GO:0071039">
    <property type="term" value="P:nuclear polyadenylation-dependent CUT catabolic process"/>
    <property type="evidence" value="ECO:0007669"/>
    <property type="project" value="TreeGrafter"/>
</dbReference>
<dbReference type="GO" id="GO:0003727">
    <property type="term" value="F:single-stranded RNA binding"/>
    <property type="evidence" value="ECO:0007669"/>
    <property type="project" value="TreeGrafter"/>
</dbReference>
<keyword evidence="4" id="KW-0378">Hydrolase</keyword>
<dbReference type="SUPFAM" id="SSF47819">
    <property type="entry name" value="HRDC-like"/>
    <property type="match status" value="1"/>
</dbReference>
<dbReference type="PANTHER" id="PTHR12124:SF47">
    <property type="entry name" value="EXOSOME COMPONENT 10"/>
    <property type="match status" value="1"/>
</dbReference>
<dbReference type="InterPro" id="IPR002121">
    <property type="entry name" value="HRDC_dom"/>
</dbReference>
<evidence type="ECO:0000256" key="1">
    <source>
        <dbReference type="ARBA" id="ARBA00004123"/>
    </source>
</evidence>
<dbReference type="GO" id="GO:0000175">
    <property type="term" value="F:3'-5'-RNA exonuclease activity"/>
    <property type="evidence" value="ECO:0007669"/>
    <property type="project" value="InterPro"/>
</dbReference>
<evidence type="ECO:0000256" key="4">
    <source>
        <dbReference type="ARBA" id="ARBA00022801"/>
    </source>
</evidence>
<dbReference type="Pfam" id="PF00570">
    <property type="entry name" value="HRDC"/>
    <property type="match status" value="1"/>
</dbReference>
<dbReference type="GO" id="GO:0005730">
    <property type="term" value="C:nucleolus"/>
    <property type="evidence" value="ECO:0007669"/>
    <property type="project" value="TreeGrafter"/>
</dbReference>
<dbReference type="GO" id="GO:0071037">
    <property type="term" value="P:nuclear polyadenylation-dependent snRNA catabolic process"/>
    <property type="evidence" value="ECO:0007669"/>
    <property type="project" value="TreeGrafter"/>
</dbReference>
<evidence type="ECO:0000256" key="5">
    <source>
        <dbReference type="ARBA" id="ARBA00022835"/>
    </source>
</evidence>
<dbReference type="InterPro" id="IPR044876">
    <property type="entry name" value="HRDC_dom_sf"/>
</dbReference>
<dbReference type="SUPFAM" id="SSF53098">
    <property type="entry name" value="Ribonuclease H-like"/>
    <property type="match status" value="1"/>
</dbReference>
<feature type="compositionally biased region" description="Basic and acidic residues" evidence="9">
    <location>
        <begin position="629"/>
        <end position="644"/>
    </location>
</feature>
<dbReference type="PROSITE" id="PS50967">
    <property type="entry name" value="HRDC"/>
    <property type="match status" value="1"/>
</dbReference>
<dbReference type="AlphaFoldDB" id="A0A6A6IQN7"/>